<dbReference type="EMBL" id="BMJM01000006">
    <property type="protein sequence ID" value="GGE12954.1"/>
    <property type="molecule type" value="Genomic_DNA"/>
</dbReference>
<comment type="caution">
    <text evidence="1">The sequence shown here is derived from an EMBL/GenBank/DDBJ whole genome shotgun (WGS) entry which is preliminary data.</text>
</comment>
<dbReference type="RefSeq" id="WP_188762737.1">
    <property type="nucleotide sequence ID" value="NZ_BMJM01000006.1"/>
</dbReference>
<accession>A0A916ZT51</accession>
<keyword evidence="2" id="KW-1185">Reference proteome</keyword>
<dbReference type="AlphaFoldDB" id="A0A916ZT51"/>
<name>A0A916ZT51_9SPHN</name>
<dbReference type="Proteomes" id="UP000635071">
    <property type="component" value="Unassembled WGS sequence"/>
</dbReference>
<reference evidence="1" key="2">
    <citation type="submission" date="2020-09" db="EMBL/GenBank/DDBJ databases">
        <authorList>
            <person name="Sun Q."/>
            <person name="Zhou Y."/>
        </authorList>
    </citation>
    <scope>NUCLEOTIDE SEQUENCE</scope>
    <source>
        <strain evidence="1">CGMCC 1.15519</strain>
    </source>
</reference>
<gene>
    <name evidence="1" type="ORF">GCM10011529_19160</name>
</gene>
<organism evidence="1 2">
    <name type="scientific">Sandarakinorhabdus glacialis</name>
    <dbReference type="NCBI Taxonomy" id="1614636"/>
    <lineage>
        <taxon>Bacteria</taxon>
        <taxon>Pseudomonadati</taxon>
        <taxon>Pseudomonadota</taxon>
        <taxon>Alphaproteobacteria</taxon>
        <taxon>Sphingomonadales</taxon>
        <taxon>Sphingosinicellaceae</taxon>
        <taxon>Sandarakinorhabdus</taxon>
    </lineage>
</organism>
<sequence>MAATPGVNVDTNDFEQVVADPAAFYLDPEAILADSNLSRAERLRLLREWAQDIADRQNADNEGMAAEAPAKVDETGLLRRVNAAIERVEGETDASIGIIERVWRRLTR</sequence>
<protein>
    <submittedName>
        <fullName evidence="1">Uncharacterized protein</fullName>
    </submittedName>
</protein>
<reference evidence="1" key="1">
    <citation type="journal article" date="2014" name="Int. J. Syst. Evol. Microbiol.">
        <title>Complete genome sequence of Corynebacterium casei LMG S-19264T (=DSM 44701T), isolated from a smear-ripened cheese.</title>
        <authorList>
            <consortium name="US DOE Joint Genome Institute (JGI-PGF)"/>
            <person name="Walter F."/>
            <person name="Albersmeier A."/>
            <person name="Kalinowski J."/>
            <person name="Ruckert C."/>
        </authorList>
    </citation>
    <scope>NUCLEOTIDE SEQUENCE</scope>
    <source>
        <strain evidence="1">CGMCC 1.15519</strain>
    </source>
</reference>
<evidence type="ECO:0000313" key="1">
    <source>
        <dbReference type="EMBL" id="GGE12954.1"/>
    </source>
</evidence>
<proteinExistence type="predicted"/>
<evidence type="ECO:0000313" key="2">
    <source>
        <dbReference type="Proteomes" id="UP000635071"/>
    </source>
</evidence>